<reference evidence="2 3" key="1">
    <citation type="journal article" date="2019" name="Sci. Rep.">
        <title>Orb-weaving spider Araneus ventricosus genome elucidates the spidroin gene catalogue.</title>
        <authorList>
            <person name="Kono N."/>
            <person name="Nakamura H."/>
            <person name="Ohtoshi R."/>
            <person name="Moran D.A.P."/>
            <person name="Shinohara A."/>
            <person name="Yoshida Y."/>
            <person name="Fujiwara M."/>
            <person name="Mori M."/>
            <person name="Tomita M."/>
            <person name="Arakawa K."/>
        </authorList>
    </citation>
    <scope>NUCLEOTIDE SEQUENCE [LARGE SCALE GENOMIC DNA]</scope>
</reference>
<evidence type="ECO:0000259" key="1">
    <source>
        <dbReference type="Pfam" id="PF17921"/>
    </source>
</evidence>
<name>A0A4Y2TVM8_ARAVE</name>
<dbReference type="Proteomes" id="UP000499080">
    <property type="component" value="Unassembled WGS sequence"/>
</dbReference>
<dbReference type="InterPro" id="IPR041588">
    <property type="entry name" value="Integrase_H2C2"/>
</dbReference>
<proteinExistence type="predicted"/>
<keyword evidence="3" id="KW-1185">Reference proteome</keyword>
<accession>A0A4Y2TVM8</accession>
<dbReference type="Pfam" id="PF17921">
    <property type="entry name" value="Integrase_H2C2"/>
    <property type="match status" value="1"/>
</dbReference>
<dbReference type="OrthoDB" id="6433871at2759"/>
<organism evidence="2 3">
    <name type="scientific">Araneus ventricosus</name>
    <name type="common">Orbweaver spider</name>
    <name type="synonym">Epeira ventricosa</name>
    <dbReference type="NCBI Taxonomy" id="182803"/>
    <lineage>
        <taxon>Eukaryota</taxon>
        <taxon>Metazoa</taxon>
        <taxon>Ecdysozoa</taxon>
        <taxon>Arthropoda</taxon>
        <taxon>Chelicerata</taxon>
        <taxon>Arachnida</taxon>
        <taxon>Araneae</taxon>
        <taxon>Araneomorphae</taxon>
        <taxon>Entelegynae</taxon>
        <taxon>Araneoidea</taxon>
        <taxon>Araneidae</taxon>
        <taxon>Araneus</taxon>
    </lineage>
</organism>
<comment type="caution">
    <text evidence="2">The sequence shown here is derived from an EMBL/GenBank/DDBJ whole genome shotgun (WGS) entry which is preliminary data.</text>
</comment>
<sequence length="216" mass="25191">MLSRPICTHKKPNCEICTITIDVPARSSKDIRNEQMKDDELKKIIDTFESPEKGTNYSNCTERGYLMNREVLYRYSPDSESEEHQLVFPTHEREQILRDHHDAPTAGHYGGEGTLNRISNRYYFTEKLPSIRFALNTAKCQTTGQTAAFLHFGRELRTVDDITHDLRAVIENDNFVAEITPYLEKFLQFMAQTKEVVEQQQDKRKQYGDKRRRGTP</sequence>
<dbReference type="FunFam" id="1.10.340.70:FF:000001">
    <property type="entry name" value="Retrovirus-related Pol polyprotein from transposon gypsy-like Protein"/>
    <property type="match status" value="1"/>
</dbReference>
<dbReference type="AlphaFoldDB" id="A0A4Y2TVM8"/>
<gene>
    <name evidence="2" type="ORF">AVEN_44784_1</name>
</gene>
<evidence type="ECO:0000313" key="3">
    <source>
        <dbReference type="Proteomes" id="UP000499080"/>
    </source>
</evidence>
<dbReference type="EMBL" id="BGPR01031534">
    <property type="protein sequence ID" value="GBO04673.1"/>
    <property type="molecule type" value="Genomic_DNA"/>
</dbReference>
<dbReference type="Gene3D" id="1.10.340.70">
    <property type="match status" value="1"/>
</dbReference>
<feature type="domain" description="Integrase zinc-binding" evidence="1">
    <location>
        <begin position="89"/>
        <end position="124"/>
    </location>
</feature>
<protein>
    <recommendedName>
        <fullName evidence="1">Integrase zinc-binding domain-containing protein</fullName>
    </recommendedName>
</protein>
<evidence type="ECO:0000313" key="2">
    <source>
        <dbReference type="EMBL" id="GBO04673.1"/>
    </source>
</evidence>